<dbReference type="EMBL" id="JACIJC010000004">
    <property type="protein sequence ID" value="MBB5686857.1"/>
    <property type="molecule type" value="Genomic_DNA"/>
</dbReference>
<evidence type="ECO:0000313" key="1">
    <source>
        <dbReference type="EMBL" id="MBB5686857.1"/>
    </source>
</evidence>
<dbReference type="SUPFAM" id="SSF50969">
    <property type="entry name" value="YVTN repeat-like/Quinoprotein amine dehydrogenase"/>
    <property type="match status" value="1"/>
</dbReference>
<keyword evidence="2" id="KW-1185">Reference proteome</keyword>
<dbReference type="InterPro" id="IPR011044">
    <property type="entry name" value="Quino_amine_DH_bsu"/>
</dbReference>
<dbReference type="RefSeq" id="WP_184019665.1">
    <property type="nucleotide sequence ID" value="NZ_JACIJC010000004.1"/>
</dbReference>
<dbReference type="PANTHER" id="PTHR31270:SF1">
    <property type="entry name" value="GLUTAMINYL-PEPTIDE CYCLOTRANSFERASE"/>
    <property type="match status" value="1"/>
</dbReference>
<dbReference type="Proteomes" id="UP000549617">
    <property type="component" value="Unassembled WGS sequence"/>
</dbReference>
<comment type="caution">
    <text evidence="1">The sequence shown here is derived from an EMBL/GenBank/DDBJ whole genome shotgun (WGS) entry which is preliminary data.</text>
</comment>
<organism evidence="1 2">
    <name type="scientific">Sphingobium boeckii</name>
    <dbReference type="NCBI Taxonomy" id="1082345"/>
    <lineage>
        <taxon>Bacteria</taxon>
        <taxon>Pseudomonadati</taxon>
        <taxon>Pseudomonadota</taxon>
        <taxon>Alphaproteobacteria</taxon>
        <taxon>Sphingomonadales</taxon>
        <taxon>Sphingomonadaceae</taxon>
        <taxon>Sphingobium</taxon>
    </lineage>
</organism>
<dbReference type="PANTHER" id="PTHR31270">
    <property type="entry name" value="GLUTAMINYL-PEPTIDE CYCLOTRANSFERASE"/>
    <property type="match status" value="1"/>
</dbReference>
<dbReference type="EC" id="2.3.2.5" evidence="1"/>
<proteinExistence type="predicted"/>
<keyword evidence="1" id="KW-0808">Transferase</keyword>
<dbReference type="InterPro" id="IPR007788">
    <property type="entry name" value="QCT"/>
</dbReference>
<protein>
    <submittedName>
        <fullName evidence="1">Glutaminyl-peptide cyclotransferase</fullName>
        <ecNumber evidence="1">2.3.2.5</ecNumber>
    </submittedName>
</protein>
<dbReference type="GO" id="GO:0016603">
    <property type="term" value="F:glutaminyl-peptide cyclotransferase activity"/>
    <property type="evidence" value="ECO:0007669"/>
    <property type="project" value="UniProtKB-EC"/>
</dbReference>
<sequence>MKRLFAPLFLLLLGAQSPDGLLFEAPVVVASFPHDPTAFTEGLFYEKGSLFESTGLEGQSVIRESRLADGKVLREATIDSQYFGEGIVAWKGRIISLTWQHGLGFFWDRKSFKQTGSFRYSGEGWGLTHDGRDIIMSDGTPALRFLDPATLKEKRRLNVTADGHAVPRLNELEYVKGEILANVWLTDRIARIDPATGHVKGWIDLTALARASGRVGSDNVANGIAYDAAKDRLFVTGKNWPLVYQIIVPAMTASAP</sequence>
<name>A0A7W9AJH8_9SPHN</name>
<keyword evidence="1" id="KW-0012">Acyltransferase</keyword>
<dbReference type="Pfam" id="PF05096">
    <property type="entry name" value="Glu_cyclase_2"/>
    <property type="match status" value="1"/>
</dbReference>
<gene>
    <name evidence="1" type="ORF">FHS49_002881</name>
</gene>
<dbReference type="AlphaFoldDB" id="A0A7W9AJH8"/>
<accession>A0A7W9AJH8</accession>
<reference evidence="1 2" key="1">
    <citation type="submission" date="2020-08" db="EMBL/GenBank/DDBJ databases">
        <title>Genomic Encyclopedia of Type Strains, Phase IV (KMG-IV): sequencing the most valuable type-strain genomes for metagenomic binning, comparative biology and taxonomic classification.</title>
        <authorList>
            <person name="Goeker M."/>
        </authorList>
    </citation>
    <scope>NUCLEOTIDE SEQUENCE [LARGE SCALE GENOMIC DNA]</scope>
    <source>
        <strain evidence="1 2">DSM 25079</strain>
    </source>
</reference>
<evidence type="ECO:0000313" key="2">
    <source>
        <dbReference type="Proteomes" id="UP000549617"/>
    </source>
</evidence>